<sequence>MKKFNLNSKLVGHKKKIIHSLKTYKNISIGSTNYKLNMFVNNKYIINKNLKFNSKVSNNIYNNVFYSYKKNK</sequence>
<organism evidence="1 2">
    <name type="scientific">Theileria orientalis</name>
    <dbReference type="NCBI Taxonomy" id="68886"/>
    <lineage>
        <taxon>Eukaryota</taxon>
        <taxon>Sar</taxon>
        <taxon>Alveolata</taxon>
        <taxon>Apicomplexa</taxon>
        <taxon>Aconoidasida</taxon>
        <taxon>Piroplasmida</taxon>
        <taxon>Theileriidae</taxon>
        <taxon>Theileria</taxon>
    </lineage>
</organism>
<geneLocation type="apicoplast" evidence="1"/>
<gene>
    <name evidence="1" type="ORF">MACJ_004179</name>
</gene>
<evidence type="ECO:0000313" key="2">
    <source>
        <dbReference type="Proteomes" id="UP000244803"/>
    </source>
</evidence>
<dbReference type="AlphaFoldDB" id="A0A976SJY5"/>
<proteinExistence type="predicted"/>
<evidence type="ECO:0000313" key="1">
    <source>
        <dbReference type="EMBL" id="UVC53097.1"/>
    </source>
</evidence>
<dbReference type="OrthoDB" id="10390535at2759"/>
<name>A0A976SJY5_THEOR</name>
<reference evidence="1" key="1">
    <citation type="submission" date="2022-07" db="EMBL/GenBank/DDBJ databases">
        <title>Chromosomal assemblies of T. orientalis with long-read sequencing.</title>
        <authorList>
            <person name="Yam J."/>
            <person name="Bogema D.R."/>
            <person name="Micallef M.L."/>
            <person name="Djordjevic S."/>
            <person name="Jenkins C."/>
        </authorList>
    </citation>
    <scope>NUCLEOTIDE SEQUENCE</scope>
    <source>
        <strain evidence="1">Fish Creek</strain>
    </source>
</reference>
<accession>A0A976SJY5</accession>
<dbReference type="EMBL" id="CP102586">
    <property type="protein sequence ID" value="UVC53097.1"/>
    <property type="molecule type" value="Genomic_DNA"/>
</dbReference>
<keyword evidence="1" id="KW-0934">Plastid</keyword>
<keyword evidence="1" id="KW-0933">Apicoplast</keyword>
<protein>
    <submittedName>
        <fullName evidence="1">Uncharacterized protein</fullName>
    </submittedName>
</protein>
<dbReference type="Proteomes" id="UP000244803">
    <property type="component" value="Apicoplast Pltd"/>
</dbReference>